<evidence type="ECO:0000313" key="3">
    <source>
        <dbReference type="Proteomes" id="UP001524944"/>
    </source>
</evidence>
<dbReference type="Pfam" id="PF01944">
    <property type="entry name" value="SpoIIM"/>
    <property type="match status" value="1"/>
</dbReference>
<dbReference type="RefSeq" id="WP_157677453.1">
    <property type="nucleotide sequence ID" value="NZ_CP022121.1"/>
</dbReference>
<feature type="transmembrane region" description="Helical" evidence="1">
    <location>
        <begin position="17"/>
        <end position="38"/>
    </location>
</feature>
<feature type="transmembrane region" description="Helical" evidence="1">
    <location>
        <begin position="124"/>
        <end position="157"/>
    </location>
</feature>
<proteinExistence type="predicted"/>
<evidence type="ECO:0000313" key="2">
    <source>
        <dbReference type="EMBL" id="MCR6545815.1"/>
    </source>
</evidence>
<keyword evidence="1" id="KW-0472">Membrane</keyword>
<dbReference type="PIRSF" id="PIRSF038973">
    <property type="entry name" value="SpoIIM"/>
    <property type="match status" value="1"/>
</dbReference>
<protein>
    <submittedName>
        <fullName evidence="2">Stage II sporulation protein M</fullName>
    </submittedName>
</protein>
<dbReference type="EMBL" id="JANPWE010000004">
    <property type="protein sequence ID" value="MCR6545815.1"/>
    <property type="molecule type" value="Genomic_DNA"/>
</dbReference>
<sequence length="211" mass="23321">MAGRLRNLIINSFQDNFIIYLIIPVIFAIGIFFGMMGANNLNDQQAQDLVGYVDGFINNLPTAAVDAPSETKYALILNLKTLFYIWFLGLTVIGIPLTMVITFSRGFVLGFTTGFLIQEKAMQGIWVVLLTVVPQNLILVPVILIAAVTSISFSLFVIRGKFAGRTLNLSKRLLSYTFSFLVLGLFAVLSALIQGYISPSLVKAVFYFTSR</sequence>
<dbReference type="NCBIfam" id="TIGR02831">
    <property type="entry name" value="spo_II_M"/>
    <property type="match status" value="1"/>
</dbReference>
<feature type="transmembrane region" description="Helical" evidence="1">
    <location>
        <begin position="178"/>
        <end position="197"/>
    </location>
</feature>
<feature type="transmembrane region" description="Helical" evidence="1">
    <location>
        <begin position="82"/>
        <end position="104"/>
    </location>
</feature>
<keyword evidence="3" id="KW-1185">Reference proteome</keyword>
<keyword evidence="1" id="KW-0812">Transmembrane</keyword>
<accession>A0ABT1Y6T8</accession>
<evidence type="ECO:0000256" key="1">
    <source>
        <dbReference type="SAM" id="Phobius"/>
    </source>
</evidence>
<organism evidence="2 3">
    <name type="scientific">Dehalobacterium formicoaceticum</name>
    <dbReference type="NCBI Taxonomy" id="51515"/>
    <lineage>
        <taxon>Bacteria</taxon>
        <taxon>Bacillati</taxon>
        <taxon>Bacillota</taxon>
        <taxon>Clostridia</taxon>
        <taxon>Eubacteriales</taxon>
        <taxon>Peptococcaceae</taxon>
        <taxon>Dehalobacterium</taxon>
    </lineage>
</organism>
<dbReference type="InterPro" id="IPR002798">
    <property type="entry name" value="SpoIIM-like"/>
</dbReference>
<reference evidence="2 3" key="1">
    <citation type="submission" date="2022-08" db="EMBL/GenBank/DDBJ databases">
        <title>Proteogenomics of the novel Dehalobacterium formicoaceticum strain EZ94 highlights a key role of methyltransferases during anaerobic dichloromethane degradation.</title>
        <authorList>
            <person name="Wasmund K."/>
        </authorList>
    </citation>
    <scope>NUCLEOTIDE SEQUENCE [LARGE SCALE GENOMIC DNA]</scope>
    <source>
        <strain evidence="2 3">EZ94</strain>
    </source>
</reference>
<gene>
    <name evidence="2" type="primary">spoIIM</name>
    <name evidence="2" type="ORF">NVS47_09885</name>
</gene>
<name>A0ABT1Y6T8_9FIRM</name>
<dbReference type="InterPro" id="IPR014196">
    <property type="entry name" value="SpoIIM"/>
</dbReference>
<keyword evidence="1" id="KW-1133">Transmembrane helix</keyword>
<dbReference type="Proteomes" id="UP001524944">
    <property type="component" value="Unassembled WGS sequence"/>
</dbReference>
<comment type="caution">
    <text evidence="2">The sequence shown here is derived from an EMBL/GenBank/DDBJ whole genome shotgun (WGS) entry which is preliminary data.</text>
</comment>